<keyword evidence="7" id="KW-0460">Magnesium</keyword>
<evidence type="ECO:0000256" key="1">
    <source>
        <dbReference type="ARBA" id="ARBA00001946"/>
    </source>
</evidence>
<dbReference type="GO" id="GO:0000287">
    <property type="term" value="F:magnesium ion binding"/>
    <property type="evidence" value="ECO:0007669"/>
    <property type="project" value="TreeGrafter"/>
</dbReference>
<evidence type="ECO:0000313" key="12">
    <source>
        <dbReference type="Proteomes" id="UP000696931"/>
    </source>
</evidence>
<organism evidence="11 12">
    <name type="scientific">Eiseniibacteriota bacterium</name>
    <dbReference type="NCBI Taxonomy" id="2212470"/>
    <lineage>
        <taxon>Bacteria</taxon>
        <taxon>Candidatus Eiseniibacteriota</taxon>
    </lineage>
</organism>
<dbReference type="GO" id="GO:0005737">
    <property type="term" value="C:cytoplasm"/>
    <property type="evidence" value="ECO:0007669"/>
    <property type="project" value="TreeGrafter"/>
</dbReference>
<dbReference type="Gene3D" id="3.90.1470.10">
    <property type="entry name" value="thrh gene product, domain 2"/>
    <property type="match status" value="1"/>
</dbReference>
<evidence type="ECO:0000256" key="5">
    <source>
        <dbReference type="ARBA" id="ARBA00022723"/>
    </source>
</evidence>
<evidence type="ECO:0000256" key="2">
    <source>
        <dbReference type="ARBA" id="ARBA00005135"/>
    </source>
</evidence>
<dbReference type="EMBL" id="JACRIW010000067">
    <property type="protein sequence ID" value="MBI5169780.1"/>
    <property type="molecule type" value="Genomic_DNA"/>
</dbReference>
<evidence type="ECO:0000256" key="8">
    <source>
        <dbReference type="ARBA" id="ARBA00023299"/>
    </source>
</evidence>
<dbReference type="InterPro" id="IPR036412">
    <property type="entry name" value="HAD-like_sf"/>
</dbReference>
<keyword evidence="8" id="KW-0718">Serine biosynthesis</keyword>
<dbReference type="AlphaFoldDB" id="A0A933W273"/>
<dbReference type="InterPro" id="IPR050582">
    <property type="entry name" value="HAD-like_SerB"/>
</dbReference>
<comment type="caution">
    <text evidence="11">The sequence shown here is derived from an EMBL/GenBank/DDBJ whole genome shotgun (WGS) entry which is preliminary data.</text>
</comment>
<dbReference type="SUPFAM" id="SSF56784">
    <property type="entry name" value="HAD-like"/>
    <property type="match status" value="1"/>
</dbReference>
<evidence type="ECO:0000256" key="9">
    <source>
        <dbReference type="ARBA" id="ARBA00048138"/>
    </source>
</evidence>
<keyword evidence="6" id="KW-0378">Hydrolase</keyword>
<proteinExistence type="predicted"/>
<name>A0A933W273_UNCEI</name>
<dbReference type="Pfam" id="PF12710">
    <property type="entry name" value="HAD"/>
    <property type="match status" value="1"/>
</dbReference>
<evidence type="ECO:0000256" key="4">
    <source>
        <dbReference type="ARBA" id="ARBA00022605"/>
    </source>
</evidence>
<evidence type="ECO:0000313" key="11">
    <source>
        <dbReference type="EMBL" id="MBI5169780.1"/>
    </source>
</evidence>
<comment type="catalytic activity">
    <reaction evidence="10">
        <text>O-phospho-D-serine + H2O = D-serine + phosphate</text>
        <dbReference type="Rhea" id="RHEA:24873"/>
        <dbReference type="ChEBI" id="CHEBI:15377"/>
        <dbReference type="ChEBI" id="CHEBI:35247"/>
        <dbReference type="ChEBI" id="CHEBI:43474"/>
        <dbReference type="ChEBI" id="CHEBI:58680"/>
        <dbReference type="EC" id="3.1.3.3"/>
    </reaction>
</comment>
<keyword evidence="5" id="KW-0479">Metal-binding</keyword>
<accession>A0A933W273</accession>
<evidence type="ECO:0000256" key="3">
    <source>
        <dbReference type="ARBA" id="ARBA00012640"/>
    </source>
</evidence>
<evidence type="ECO:0000256" key="6">
    <source>
        <dbReference type="ARBA" id="ARBA00022801"/>
    </source>
</evidence>
<reference evidence="11" key="1">
    <citation type="submission" date="2020-07" db="EMBL/GenBank/DDBJ databases">
        <title>Huge and variable diversity of episymbiotic CPR bacteria and DPANN archaea in groundwater ecosystems.</title>
        <authorList>
            <person name="He C.Y."/>
            <person name="Keren R."/>
            <person name="Whittaker M."/>
            <person name="Farag I.F."/>
            <person name="Doudna J."/>
            <person name="Cate J.H.D."/>
            <person name="Banfield J.F."/>
        </authorList>
    </citation>
    <scope>NUCLEOTIDE SEQUENCE</scope>
    <source>
        <strain evidence="11">NC_groundwater_1813_Pr3_B-0.1um_71_17</strain>
    </source>
</reference>
<comment type="pathway">
    <text evidence="2">Amino-acid biosynthesis; L-serine biosynthesis; L-serine from 3-phospho-D-glycerate: step 3/3.</text>
</comment>
<dbReference type="GO" id="GO:0036424">
    <property type="term" value="F:L-phosphoserine phosphatase activity"/>
    <property type="evidence" value="ECO:0007669"/>
    <property type="project" value="TreeGrafter"/>
</dbReference>
<dbReference type="Proteomes" id="UP000696931">
    <property type="component" value="Unassembled WGS sequence"/>
</dbReference>
<dbReference type="GO" id="GO:0006564">
    <property type="term" value="P:L-serine biosynthetic process"/>
    <property type="evidence" value="ECO:0007669"/>
    <property type="project" value="UniProtKB-KW"/>
</dbReference>
<evidence type="ECO:0000256" key="10">
    <source>
        <dbReference type="ARBA" id="ARBA00048523"/>
    </source>
</evidence>
<dbReference type="InterPro" id="IPR023214">
    <property type="entry name" value="HAD_sf"/>
</dbReference>
<dbReference type="NCBIfam" id="NF010109">
    <property type="entry name" value="PRK13582.1"/>
    <property type="match status" value="1"/>
</dbReference>
<gene>
    <name evidence="11" type="primary">thrH</name>
    <name evidence="11" type="ORF">HZA61_09855</name>
</gene>
<comment type="cofactor">
    <cofactor evidence="1">
        <name>Mg(2+)</name>
        <dbReference type="ChEBI" id="CHEBI:18420"/>
    </cofactor>
</comment>
<dbReference type="PANTHER" id="PTHR43344">
    <property type="entry name" value="PHOSPHOSERINE PHOSPHATASE"/>
    <property type="match status" value="1"/>
</dbReference>
<dbReference type="PANTHER" id="PTHR43344:SF2">
    <property type="entry name" value="PHOSPHOSERINE PHOSPHATASE"/>
    <property type="match status" value="1"/>
</dbReference>
<dbReference type="EC" id="3.1.3.3" evidence="3"/>
<sequence>MIFALDLEGCIAPEIWPVLGATYRLPDFALTTRDIGDFDELMQRRVAAARRAGITLADLQKLAHAVEPYLGAREFIARLRSMGNVVIISDTFHEFSDPLAAKLGGVNLFANRFELDEKGIISGFKLRIRGQKERIVSGFKSAGFKVAAMGDSMNDFSLLNSCDLPVLYRPVDALRQAVPHGHVSDNLDDALEYFEAAKRRLDETGDLR</sequence>
<dbReference type="NCBIfam" id="TIGR01488">
    <property type="entry name" value="HAD-SF-IB"/>
    <property type="match status" value="1"/>
</dbReference>
<protein>
    <recommendedName>
        <fullName evidence="3">phosphoserine phosphatase</fullName>
        <ecNumber evidence="3">3.1.3.3</ecNumber>
    </recommendedName>
</protein>
<dbReference type="Gene3D" id="3.40.50.1000">
    <property type="entry name" value="HAD superfamily/HAD-like"/>
    <property type="match status" value="1"/>
</dbReference>
<evidence type="ECO:0000256" key="7">
    <source>
        <dbReference type="ARBA" id="ARBA00022842"/>
    </source>
</evidence>
<comment type="catalytic activity">
    <reaction evidence="9">
        <text>O-phospho-L-serine + H2O = L-serine + phosphate</text>
        <dbReference type="Rhea" id="RHEA:21208"/>
        <dbReference type="ChEBI" id="CHEBI:15377"/>
        <dbReference type="ChEBI" id="CHEBI:33384"/>
        <dbReference type="ChEBI" id="CHEBI:43474"/>
        <dbReference type="ChEBI" id="CHEBI:57524"/>
        <dbReference type="EC" id="3.1.3.3"/>
    </reaction>
</comment>
<keyword evidence="4" id="KW-0028">Amino-acid biosynthesis</keyword>